<evidence type="ECO:0000313" key="3">
    <source>
        <dbReference type="EMBL" id="KIV98464.1"/>
    </source>
</evidence>
<dbReference type="GeneID" id="27317703"/>
<evidence type="ECO:0000256" key="1">
    <source>
        <dbReference type="SAM" id="MobiDB-lite"/>
    </source>
</evidence>
<feature type="region of interest" description="Disordered" evidence="1">
    <location>
        <begin position="271"/>
        <end position="296"/>
    </location>
</feature>
<dbReference type="InterPro" id="IPR011009">
    <property type="entry name" value="Kinase-like_dom_sf"/>
</dbReference>
<dbReference type="AlphaFoldDB" id="A0A0D1ZWS4"/>
<dbReference type="PANTHER" id="PTHR21310">
    <property type="entry name" value="AMINOGLYCOSIDE PHOSPHOTRANSFERASE-RELATED-RELATED"/>
    <property type="match status" value="1"/>
</dbReference>
<protein>
    <recommendedName>
        <fullName evidence="2">Aminoglycoside phosphotransferase domain-containing protein</fullName>
    </recommendedName>
</protein>
<feature type="domain" description="Aminoglycoside phosphotransferase" evidence="2">
    <location>
        <begin position="65"/>
        <end position="213"/>
    </location>
</feature>
<dbReference type="STRING" id="253628.A0A0D1ZWS4"/>
<dbReference type="VEuPathDB" id="FungiDB:PV09_09730"/>
<accession>A0A0D1ZWS4</accession>
<dbReference type="InParanoid" id="A0A0D1ZWS4"/>
<proteinExistence type="predicted"/>
<dbReference type="PANTHER" id="PTHR21310:SF39">
    <property type="entry name" value="AMINOGLYCOSIDE PHOSPHOTRANSFERASE DOMAIN-CONTAINING PROTEIN"/>
    <property type="match status" value="1"/>
</dbReference>
<sequence>MAPNTIQWETATENEIIQHCSRDNPNREIVSELDGGLSVIKISEDAVIKCGLGVNEFEAANQKLAYEILNPTIIRVPRVYRFFVCGVNGYLIMEYIKGRLLSTLGPDAYLERMANVLKHFESVQRSRPGPLHESLAFGQLWLDYDPIAPTSIELIENYFNTRQLKKSTHIKLAGYPLVLCHLDIAPRNILVLDDDSLCLLDWHSAGFYPRLFERTTLRINVRNNYDWNANLLGLLDDLDEEEELQAQLLQRAYNLGQKYMYRTQKFKPAPPPRMEIIPNRRNQREQMSERFGREDV</sequence>
<dbReference type="Gene3D" id="3.90.1200.10">
    <property type="match status" value="1"/>
</dbReference>
<evidence type="ECO:0000259" key="2">
    <source>
        <dbReference type="Pfam" id="PF01636"/>
    </source>
</evidence>
<dbReference type="HOGENOM" id="CLU_057145_1_0_1"/>
<keyword evidence="4" id="KW-1185">Reference proteome</keyword>
<evidence type="ECO:0000313" key="4">
    <source>
        <dbReference type="Proteomes" id="UP000053259"/>
    </source>
</evidence>
<gene>
    <name evidence="3" type="ORF">PV09_09730</name>
</gene>
<reference evidence="3 4" key="1">
    <citation type="submission" date="2015-01" db="EMBL/GenBank/DDBJ databases">
        <title>The Genome Sequence of Ochroconis gallopava CBS43764.</title>
        <authorList>
            <consortium name="The Broad Institute Genomics Platform"/>
            <person name="Cuomo C."/>
            <person name="de Hoog S."/>
            <person name="Gorbushina A."/>
            <person name="Stielow B."/>
            <person name="Teixiera M."/>
            <person name="Abouelleil A."/>
            <person name="Chapman S.B."/>
            <person name="Priest M."/>
            <person name="Young S.K."/>
            <person name="Wortman J."/>
            <person name="Nusbaum C."/>
            <person name="Birren B."/>
        </authorList>
    </citation>
    <scope>NUCLEOTIDE SEQUENCE [LARGE SCALE GENOMIC DNA]</scope>
    <source>
        <strain evidence="3 4">CBS 43764</strain>
    </source>
</reference>
<dbReference type="InterPro" id="IPR051678">
    <property type="entry name" value="AGP_Transferase"/>
</dbReference>
<organism evidence="3 4">
    <name type="scientific">Verruconis gallopava</name>
    <dbReference type="NCBI Taxonomy" id="253628"/>
    <lineage>
        <taxon>Eukaryota</taxon>
        <taxon>Fungi</taxon>
        <taxon>Dikarya</taxon>
        <taxon>Ascomycota</taxon>
        <taxon>Pezizomycotina</taxon>
        <taxon>Dothideomycetes</taxon>
        <taxon>Pleosporomycetidae</taxon>
        <taxon>Venturiales</taxon>
        <taxon>Sympoventuriaceae</taxon>
        <taxon>Verruconis</taxon>
    </lineage>
</organism>
<name>A0A0D1ZWS4_9PEZI</name>
<dbReference type="Pfam" id="PF01636">
    <property type="entry name" value="APH"/>
    <property type="match status" value="1"/>
</dbReference>
<dbReference type="EMBL" id="KN847677">
    <property type="protein sequence ID" value="KIV98464.1"/>
    <property type="molecule type" value="Genomic_DNA"/>
</dbReference>
<dbReference type="OrthoDB" id="3250044at2759"/>
<dbReference type="InterPro" id="IPR002575">
    <property type="entry name" value="Aminoglycoside_PTrfase"/>
</dbReference>
<dbReference type="RefSeq" id="XP_016208334.1">
    <property type="nucleotide sequence ID" value="XM_016363844.1"/>
</dbReference>
<feature type="compositionally biased region" description="Basic and acidic residues" evidence="1">
    <location>
        <begin position="282"/>
        <end position="296"/>
    </location>
</feature>
<dbReference type="Proteomes" id="UP000053259">
    <property type="component" value="Unassembled WGS sequence"/>
</dbReference>
<dbReference type="SUPFAM" id="SSF56112">
    <property type="entry name" value="Protein kinase-like (PK-like)"/>
    <property type="match status" value="1"/>
</dbReference>